<gene>
    <name evidence="2" type="ORF">ACFQ04_11905</name>
</gene>
<sequence>MTDPNSAIPDHLKPAIWVRYEAWRVRYYEKSQAKNAHRLPRLRNRRGARLLAGGVMASLLLLLVATALSFVTRGWFFVPFVLGLIGTVTFLRMLGIVTGNLAEAPVASLDELQLAKRNSARSIGYIVVFALMFVPYLGLILVGSAVDSVSGGTVYGFGILLITFLLIGTCSPTLLLAWWADDPDPEDFADQFPSSTTHDLERKS</sequence>
<evidence type="ECO:0000313" key="3">
    <source>
        <dbReference type="Proteomes" id="UP001597068"/>
    </source>
</evidence>
<keyword evidence="1" id="KW-0472">Membrane</keyword>
<proteinExistence type="predicted"/>
<accession>A0ABW3G8P5</accession>
<reference evidence="3" key="1">
    <citation type="journal article" date="2019" name="Int. J. Syst. Evol. Microbiol.">
        <title>The Global Catalogue of Microorganisms (GCM) 10K type strain sequencing project: providing services to taxonomists for standard genome sequencing and annotation.</title>
        <authorList>
            <consortium name="The Broad Institute Genomics Platform"/>
            <consortium name="The Broad Institute Genome Sequencing Center for Infectious Disease"/>
            <person name="Wu L."/>
            <person name="Ma J."/>
        </authorList>
    </citation>
    <scope>NUCLEOTIDE SEQUENCE [LARGE SCALE GENOMIC DNA]</scope>
    <source>
        <strain evidence="3">CCUG 50873</strain>
    </source>
</reference>
<comment type="caution">
    <text evidence="2">The sequence shown here is derived from an EMBL/GenBank/DDBJ whole genome shotgun (WGS) entry which is preliminary data.</text>
</comment>
<dbReference type="EMBL" id="JBHTIL010000001">
    <property type="protein sequence ID" value="MFD0926437.1"/>
    <property type="molecule type" value="Genomic_DNA"/>
</dbReference>
<keyword evidence="1" id="KW-0812">Transmembrane</keyword>
<evidence type="ECO:0000256" key="1">
    <source>
        <dbReference type="SAM" id="Phobius"/>
    </source>
</evidence>
<keyword evidence="3" id="KW-1185">Reference proteome</keyword>
<feature type="transmembrane region" description="Helical" evidence="1">
    <location>
        <begin position="123"/>
        <end position="142"/>
    </location>
</feature>
<dbReference type="RefSeq" id="WP_253645687.1">
    <property type="nucleotide sequence ID" value="NZ_BAAAMO010000002.1"/>
</dbReference>
<name>A0ABW3G8P5_9NOCA</name>
<keyword evidence="1" id="KW-1133">Transmembrane helix</keyword>
<feature type="transmembrane region" description="Helical" evidence="1">
    <location>
        <begin position="50"/>
        <end position="71"/>
    </location>
</feature>
<organism evidence="2 3">
    <name type="scientific">Williamsia deligens</name>
    <dbReference type="NCBI Taxonomy" id="321325"/>
    <lineage>
        <taxon>Bacteria</taxon>
        <taxon>Bacillati</taxon>
        <taxon>Actinomycetota</taxon>
        <taxon>Actinomycetes</taxon>
        <taxon>Mycobacteriales</taxon>
        <taxon>Nocardiaceae</taxon>
        <taxon>Williamsia</taxon>
    </lineage>
</organism>
<dbReference type="Proteomes" id="UP001597068">
    <property type="component" value="Unassembled WGS sequence"/>
</dbReference>
<feature type="transmembrane region" description="Helical" evidence="1">
    <location>
        <begin position="154"/>
        <end position="179"/>
    </location>
</feature>
<protein>
    <submittedName>
        <fullName evidence="2">Uncharacterized protein</fullName>
    </submittedName>
</protein>
<evidence type="ECO:0000313" key="2">
    <source>
        <dbReference type="EMBL" id="MFD0926437.1"/>
    </source>
</evidence>
<feature type="transmembrane region" description="Helical" evidence="1">
    <location>
        <begin position="77"/>
        <end position="102"/>
    </location>
</feature>